<comment type="pathway">
    <text evidence="2">Glycan metabolism; cellulose degradation.</text>
</comment>
<dbReference type="InterPro" id="IPR036962">
    <property type="entry name" value="Glyco_hydro_3_N_sf"/>
</dbReference>
<evidence type="ECO:0000256" key="1">
    <source>
        <dbReference type="ARBA" id="ARBA00000448"/>
    </source>
</evidence>
<dbReference type="SUPFAM" id="SSF52279">
    <property type="entry name" value="Beta-D-glucan exohydrolase, C-terminal domain"/>
    <property type="match status" value="1"/>
</dbReference>
<dbReference type="Gene3D" id="2.60.120.260">
    <property type="entry name" value="Galactose-binding domain-like"/>
    <property type="match status" value="1"/>
</dbReference>
<dbReference type="PANTHER" id="PTHR42715:SF3">
    <property type="entry name" value="BETA-GLUCOSIDASE B-RELATED"/>
    <property type="match status" value="1"/>
</dbReference>
<dbReference type="InterPro" id="IPR026891">
    <property type="entry name" value="Fn3-like"/>
</dbReference>
<dbReference type="Gene3D" id="3.20.20.300">
    <property type="entry name" value="Glycoside hydrolase, family 3, N-terminal domain"/>
    <property type="match status" value="1"/>
</dbReference>
<dbReference type="SUPFAM" id="SSF56988">
    <property type="entry name" value="Anthrax protective antigen"/>
    <property type="match status" value="1"/>
</dbReference>
<keyword evidence="13" id="KW-1185">Reference proteome</keyword>
<dbReference type="InterPro" id="IPR011658">
    <property type="entry name" value="PA14_dom"/>
</dbReference>
<keyword evidence="5 12" id="KW-0378">Hydrolase</keyword>
<dbReference type="PANTHER" id="PTHR42715">
    <property type="entry name" value="BETA-GLUCOSIDASE"/>
    <property type="match status" value="1"/>
</dbReference>
<protein>
    <recommendedName>
        <fullName evidence="4">beta-glucosidase</fullName>
        <ecNumber evidence="4">3.2.1.21</ecNumber>
    </recommendedName>
</protein>
<organism evidence="12 13">
    <name type="scientific">Aspergillus pseudoustus</name>
    <dbReference type="NCBI Taxonomy" id="1810923"/>
    <lineage>
        <taxon>Eukaryota</taxon>
        <taxon>Fungi</taxon>
        <taxon>Dikarya</taxon>
        <taxon>Ascomycota</taxon>
        <taxon>Pezizomycotina</taxon>
        <taxon>Eurotiomycetes</taxon>
        <taxon>Eurotiomycetidae</taxon>
        <taxon>Eurotiales</taxon>
        <taxon>Aspergillaceae</taxon>
        <taxon>Aspergillus</taxon>
        <taxon>Aspergillus subgen. Nidulantes</taxon>
    </lineage>
</organism>
<evidence type="ECO:0000256" key="8">
    <source>
        <dbReference type="ARBA" id="ARBA00023277"/>
    </source>
</evidence>
<dbReference type="Proteomes" id="UP001610446">
    <property type="component" value="Unassembled WGS sequence"/>
</dbReference>
<accession>A0ABR4JTI2</accession>
<comment type="caution">
    <text evidence="12">The sequence shown here is derived from an EMBL/GenBank/DDBJ whole genome shotgun (WGS) entry which is preliminary data.</text>
</comment>
<keyword evidence="9" id="KW-0326">Glycosidase</keyword>
<dbReference type="InterPro" id="IPR050288">
    <property type="entry name" value="Cellulose_deg_GH3"/>
</dbReference>
<feature type="domain" description="PA14" evidence="11">
    <location>
        <begin position="425"/>
        <end position="578"/>
    </location>
</feature>
<keyword evidence="6" id="KW-0136">Cellulose degradation</keyword>
<keyword evidence="8" id="KW-0119">Carbohydrate metabolism</keyword>
<dbReference type="InterPro" id="IPR001764">
    <property type="entry name" value="Glyco_hydro_3_N"/>
</dbReference>
<evidence type="ECO:0000256" key="6">
    <source>
        <dbReference type="ARBA" id="ARBA00023001"/>
    </source>
</evidence>
<keyword evidence="7" id="KW-0325">Glycoprotein</keyword>
<dbReference type="PRINTS" id="PR00133">
    <property type="entry name" value="GLHYDRLASE3"/>
</dbReference>
<dbReference type="Pfam" id="PF01915">
    <property type="entry name" value="Glyco_hydro_3_C"/>
    <property type="match status" value="1"/>
</dbReference>
<evidence type="ECO:0000256" key="7">
    <source>
        <dbReference type="ARBA" id="ARBA00023180"/>
    </source>
</evidence>
<evidence type="ECO:0000313" key="12">
    <source>
        <dbReference type="EMBL" id="KAL2843353.1"/>
    </source>
</evidence>
<dbReference type="GO" id="GO:0016787">
    <property type="term" value="F:hydrolase activity"/>
    <property type="evidence" value="ECO:0007669"/>
    <property type="project" value="UniProtKB-KW"/>
</dbReference>
<dbReference type="InterPro" id="IPR017853">
    <property type="entry name" value="GH"/>
</dbReference>
<dbReference type="InterPro" id="IPR013783">
    <property type="entry name" value="Ig-like_fold"/>
</dbReference>
<dbReference type="EC" id="3.2.1.21" evidence="4"/>
<name>A0ABR4JTI2_9EURO</name>
<evidence type="ECO:0000256" key="3">
    <source>
        <dbReference type="ARBA" id="ARBA00005336"/>
    </source>
</evidence>
<dbReference type="Gene3D" id="2.60.40.10">
    <property type="entry name" value="Immunoglobulins"/>
    <property type="match status" value="1"/>
</dbReference>
<dbReference type="Gene3D" id="3.40.50.1700">
    <property type="entry name" value="Glycoside hydrolase family 3 C-terminal domain"/>
    <property type="match status" value="1"/>
</dbReference>
<dbReference type="EMBL" id="JBFXLU010000090">
    <property type="protein sequence ID" value="KAL2843353.1"/>
    <property type="molecule type" value="Genomic_DNA"/>
</dbReference>
<dbReference type="InterPro" id="IPR002772">
    <property type="entry name" value="Glyco_hydro_3_C"/>
</dbReference>
<keyword evidence="10" id="KW-0624">Polysaccharide degradation</keyword>
<dbReference type="Pfam" id="PF07691">
    <property type="entry name" value="PA14"/>
    <property type="match status" value="1"/>
</dbReference>
<proteinExistence type="inferred from homology"/>
<evidence type="ECO:0000256" key="10">
    <source>
        <dbReference type="ARBA" id="ARBA00023326"/>
    </source>
</evidence>
<evidence type="ECO:0000256" key="9">
    <source>
        <dbReference type="ARBA" id="ARBA00023295"/>
    </source>
</evidence>
<reference evidence="12 13" key="1">
    <citation type="submission" date="2024-07" db="EMBL/GenBank/DDBJ databases">
        <title>Section-level genome sequencing and comparative genomics of Aspergillus sections Usti and Cavernicolus.</title>
        <authorList>
            <consortium name="Lawrence Berkeley National Laboratory"/>
            <person name="Nybo J.L."/>
            <person name="Vesth T.C."/>
            <person name="Theobald S."/>
            <person name="Frisvad J.C."/>
            <person name="Larsen T.O."/>
            <person name="Kjaerboelling I."/>
            <person name="Rothschild-Mancinelli K."/>
            <person name="Lyhne E.K."/>
            <person name="Kogle M.E."/>
            <person name="Barry K."/>
            <person name="Clum A."/>
            <person name="Na H."/>
            <person name="Ledsgaard L."/>
            <person name="Lin J."/>
            <person name="Lipzen A."/>
            <person name="Kuo A."/>
            <person name="Riley R."/>
            <person name="Mondo S."/>
            <person name="Labutti K."/>
            <person name="Haridas S."/>
            <person name="Pangalinan J."/>
            <person name="Salamov A.A."/>
            <person name="Simmons B.A."/>
            <person name="Magnuson J.K."/>
            <person name="Chen J."/>
            <person name="Drula E."/>
            <person name="Henrissat B."/>
            <person name="Wiebenga A."/>
            <person name="Lubbers R.J."/>
            <person name="Gomes A.C."/>
            <person name="Makela M.R."/>
            <person name="Stajich J."/>
            <person name="Grigoriev I.V."/>
            <person name="Mortensen U.H."/>
            <person name="De Vries R.P."/>
            <person name="Baker S.E."/>
            <person name="Andersen M.R."/>
        </authorList>
    </citation>
    <scope>NUCLEOTIDE SEQUENCE [LARGE SCALE GENOMIC DNA]</scope>
    <source>
        <strain evidence="12 13">CBS 123904</strain>
    </source>
</reference>
<dbReference type="SMART" id="SM01217">
    <property type="entry name" value="Fn3_like"/>
    <property type="match status" value="1"/>
</dbReference>
<dbReference type="Pfam" id="PF00933">
    <property type="entry name" value="Glyco_hydro_3"/>
    <property type="match status" value="1"/>
</dbReference>
<gene>
    <name evidence="12" type="ORF">BJY01DRAFT_248641</name>
</gene>
<dbReference type="PROSITE" id="PS51820">
    <property type="entry name" value="PA14"/>
    <property type="match status" value="1"/>
</dbReference>
<evidence type="ECO:0000256" key="2">
    <source>
        <dbReference type="ARBA" id="ARBA00004987"/>
    </source>
</evidence>
<comment type="similarity">
    <text evidence="3">Belongs to the glycosyl hydrolase 3 family.</text>
</comment>
<dbReference type="InterPro" id="IPR036881">
    <property type="entry name" value="Glyco_hydro_3_C_sf"/>
</dbReference>
<sequence length="857" mass="94175">MSSVVELQPSTTVTAVQGPEIRNTMAKQDHDFRELLSVLTLEEKVRLLSGESFTAAAGVKRLNISPIKVADSTSGVRPSQHDSDMTTACFPNTTCLASTWDVEALEDLGEKLATQAKMKSAQVVLGPNINMHRDPRGGRNFEAFSEDPLLAGHLAGAVVRGVQRHGVGSCPKHFVCNDSEYMRHYYNVDQTVDGRPLREIYLAAWSHLLRVCDPVAIMMAYVFSLFYRGHYDLIERVLRKSWGFKGLVMSDWFGTRSTVEAIKAGLDLEMPFPVHRGPKVIEAIKSGQVSEADIDERVIKHLDLRNRTRESHADADAEEYSEIEEATNQTARKLAEGGIILLKNENGTLPLDPNASAGLAVIGEFGRDAVVTGGGSASCNPQYRIPPVDALKDVLADASRMTFSQGVKTRRIIPLAPVPLLQTPDGHAGVEIKYINDSSPDSPILVERREKPSVWMMGEFPAGLQVPGSCIELNTNFKCPSNGKHTLAVRRSGAFRLYVNGEEVLTGPQPDVTTEQFIFNHILLESRVEMAMEEGAVYAIKLVVQSRDRETVGEPTPYAASLCFEEFHDEDQTIIEAMEVARAADTSIVFAGRDGQYESEGYDLEEIALPRNQVALIKAVASASKKTILVLHCGNPIDVSAVVDDVDAIICAHFPGQEGSRALADILTGNVNPSGRTATTWWKTLQDAPSFGDFPAQKDNGGDLTLKYQEGLQIGYRHPKKERVQWPFGYGLSYTTFEYSDLMVAVSGAGSTITLECSVTLTNSGSMAGHEVVQVYVTPAKGSRVWRPEQELKMFTKVFLTPGESKTVSLKEVLRVACSYWDETEKQWRMEEGVYGVLVGQLHSAFTVSDGEHWDGL</sequence>
<dbReference type="SUPFAM" id="SSF51445">
    <property type="entry name" value="(Trans)glycosidases"/>
    <property type="match status" value="1"/>
</dbReference>
<comment type="catalytic activity">
    <reaction evidence="1">
        <text>Hydrolysis of terminal, non-reducing beta-D-glucosyl residues with release of beta-D-glucose.</text>
        <dbReference type="EC" id="3.2.1.21"/>
    </reaction>
</comment>
<dbReference type="Pfam" id="PF14310">
    <property type="entry name" value="Fn3-like"/>
    <property type="match status" value="1"/>
</dbReference>
<evidence type="ECO:0000313" key="13">
    <source>
        <dbReference type="Proteomes" id="UP001610446"/>
    </source>
</evidence>
<dbReference type="InterPro" id="IPR037524">
    <property type="entry name" value="PA14/GLEYA"/>
</dbReference>
<evidence type="ECO:0000256" key="4">
    <source>
        <dbReference type="ARBA" id="ARBA00012744"/>
    </source>
</evidence>
<evidence type="ECO:0000256" key="5">
    <source>
        <dbReference type="ARBA" id="ARBA00022801"/>
    </source>
</evidence>
<evidence type="ECO:0000259" key="11">
    <source>
        <dbReference type="PROSITE" id="PS51820"/>
    </source>
</evidence>